<dbReference type="EMBL" id="KN406324">
    <property type="protein sequence ID" value="KHG16490.1"/>
    <property type="molecule type" value="Genomic_DNA"/>
</dbReference>
<keyword evidence="2" id="KW-1185">Reference proteome</keyword>
<gene>
    <name evidence="1" type="ORF">F383_21684</name>
</gene>
<name>A0A0B0NUF9_GOSAR</name>
<accession>A0A0B0NUF9</accession>
<proteinExistence type="predicted"/>
<dbReference type="Proteomes" id="UP000032142">
    <property type="component" value="Unassembled WGS sequence"/>
</dbReference>
<organism evidence="1 2">
    <name type="scientific">Gossypium arboreum</name>
    <name type="common">Tree cotton</name>
    <name type="synonym">Gossypium nanking</name>
    <dbReference type="NCBI Taxonomy" id="29729"/>
    <lineage>
        <taxon>Eukaryota</taxon>
        <taxon>Viridiplantae</taxon>
        <taxon>Streptophyta</taxon>
        <taxon>Embryophyta</taxon>
        <taxon>Tracheophyta</taxon>
        <taxon>Spermatophyta</taxon>
        <taxon>Magnoliopsida</taxon>
        <taxon>eudicotyledons</taxon>
        <taxon>Gunneridae</taxon>
        <taxon>Pentapetalae</taxon>
        <taxon>rosids</taxon>
        <taxon>malvids</taxon>
        <taxon>Malvales</taxon>
        <taxon>Malvaceae</taxon>
        <taxon>Malvoideae</taxon>
        <taxon>Gossypium</taxon>
    </lineage>
</organism>
<sequence>MSGSRIQLACHRIGSVQGYSNCVSMRHYMCRLL</sequence>
<evidence type="ECO:0000313" key="1">
    <source>
        <dbReference type="EMBL" id="KHG16490.1"/>
    </source>
</evidence>
<evidence type="ECO:0000313" key="2">
    <source>
        <dbReference type="Proteomes" id="UP000032142"/>
    </source>
</evidence>
<dbReference type="AlphaFoldDB" id="A0A0B0NUF9"/>
<protein>
    <submittedName>
        <fullName evidence="1">Uncharacterized protein</fullName>
    </submittedName>
</protein>
<reference evidence="2" key="1">
    <citation type="submission" date="2014-09" db="EMBL/GenBank/DDBJ databases">
        <authorList>
            <person name="Mudge J."/>
            <person name="Ramaraj T."/>
            <person name="Lindquist I.E."/>
            <person name="Bharti A.K."/>
            <person name="Sundararajan A."/>
            <person name="Cameron C.T."/>
            <person name="Woodward J.E."/>
            <person name="May G.D."/>
            <person name="Brubaker C."/>
            <person name="Broadhvest J."/>
            <person name="Wilkins T.A."/>
        </authorList>
    </citation>
    <scope>NUCLEOTIDE SEQUENCE</scope>
    <source>
        <strain evidence="2">cv. AKA8401</strain>
    </source>
</reference>